<gene>
    <name evidence="2" type="ORF">MGN01_40120</name>
</gene>
<evidence type="ECO:0000313" key="2">
    <source>
        <dbReference type="EMBL" id="GEP12167.1"/>
    </source>
</evidence>
<comment type="caution">
    <text evidence="2">The sequence shown here is derived from an EMBL/GenBank/DDBJ whole genome shotgun (WGS) entry which is preliminary data.</text>
</comment>
<dbReference type="AlphaFoldDB" id="A0A512JQD3"/>
<dbReference type="Proteomes" id="UP000321750">
    <property type="component" value="Unassembled WGS sequence"/>
</dbReference>
<organism evidence="2 3">
    <name type="scientific">Methylobacterium gnaphalii</name>
    <dbReference type="NCBI Taxonomy" id="1010610"/>
    <lineage>
        <taxon>Bacteria</taxon>
        <taxon>Pseudomonadati</taxon>
        <taxon>Pseudomonadota</taxon>
        <taxon>Alphaproteobacteria</taxon>
        <taxon>Hyphomicrobiales</taxon>
        <taxon>Methylobacteriaceae</taxon>
        <taxon>Methylobacterium</taxon>
    </lineage>
</organism>
<accession>A0A512JQD3</accession>
<name>A0A512JQD3_9HYPH</name>
<evidence type="ECO:0000256" key="1">
    <source>
        <dbReference type="SAM" id="MobiDB-lite"/>
    </source>
</evidence>
<protein>
    <submittedName>
        <fullName evidence="2">Uncharacterized protein</fullName>
    </submittedName>
</protein>
<dbReference type="EMBL" id="BJZV01000031">
    <property type="protein sequence ID" value="GEP12167.1"/>
    <property type="molecule type" value="Genomic_DNA"/>
</dbReference>
<evidence type="ECO:0000313" key="3">
    <source>
        <dbReference type="Proteomes" id="UP000321750"/>
    </source>
</evidence>
<keyword evidence="3" id="KW-1185">Reference proteome</keyword>
<proteinExistence type="predicted"/>
<sequence>MRLLQVEPEQSVHAGQTREASGHVWSDRGTAGEDSVQGLAANVQLACGLDDRKPEVRQHAVAQHRARMDRLRLRRLHTLRLLCSSFHL</sequence>
<feature type="region of interest" description="Disordered" evidence="1">
    <location>
        <begin position="1"/>
        <end position="32"/>
    </location>
</feature>
<reference evidence="2 3" key="1">
    <citation type="submission" date="2019-07" db="EMBL/GenBank/DDBJ databases">
        <title>Whole genome shotgun sequence of Methylobacterium gnaphalii NBRC 107716.</title>
        <authorList>
            <person name="Hosoyama A."/>
            <person name="Uohara A."/>
            <person name="Ohji S."/>
            <person name="Ichikawa N."/>
        </authorList>
    </citation>
    <scope>NUCLEOTIDE SEQUENCE [LARGE SCALE GENOMIC DNA]</scope>
    <source>
        <strain evidence="2 3">NBRC 107716</strain>
    </source>
</reference>